<protein>
    <submittedName>
        <fullName evidence="1">Uncharacterized protein</fullName>
    </submittedName>
</protein>
<proteinExistence type="predicted"/>
<keyword evidence="2" id="KW-1185">Reference proteome</keyword>
<comment type="caution">
    <text evidence="1">The sequence shown here is derived from an EMBL/GenBank/DDBJ whole genome shotgun (WGS) entry which is preliminary data.</text>
</comment>
<name>A0ABD5PE77_9EURY</name>
<accession>A0ABD5PE77</accession>
<evidence type="ECO:0000313" key="2">
    <source>
        <dbReference type="Proteomes" id="UP001595921"/>
    </source>
</evidence>
<dbReference type="Proteomes" id="UP001595921">
    <property type="component" value="Unassembled WGS sequence"/>
</dbReference>
<sequence length="182" mass="20486">MADSYSAVVDFLQERGIAVTPEAEEYAHRYSSKFLYTIEGVTEEDAERIQTISVLRGAEAAVTNSMDLQVNDGGYQESLQLNSDHLRVAAITSLNNCILTPPCLDGPEELNKVPYLTVFSGDAERIRNLGVEDAVALTEYDIEEFSEIYTESYELNTNQLESWTQLKIDIWFELSDQISELI</sequence>
<gene>
    <name evidence="1" type="ORF">ACFO0N_14915</name>
</gene>
<dbReference type="RefSeq" id="WP_267622885.1">
    <property type="nucleotide sequence ID" value="NZ_JAODIW010000006.1"/>
</dbReference>
<dbReference type="AlphaFoldDB" id="A0ABD5PE77"/>
<dbReference type="EMBL" id="JBHSDS010000008">
    <property type="protein sequence ID" value="MFC4359235.1"/>
    <property type="molecule type" value="Genomic_DNA"/>
</dbReference>
<evidence type="ECO:0000313" key="1">
    <source>
        <dbReference type="EMBL" id="MFC4359235.1"/>
    </source>
</evidence>
<organism evidence="1 2">
    <name type="scientific">Halobium salinum</name>
    <dbReference type="NCBI Taxonomy" id="1364940"/>
    <lineage>
        <taxon>Archaea</taxon>
        <taxon>Methanobacteriati</taxon>
        <taxon>Methanobacteriota</taxon>
        <taxon>Stenosarchaea group</taxon>
        <taxon>Halobacteria</taxon>
        <taxon>Halobacteriales</taxon>
        <taxon>Haloferacaceae</taxon>
        <taxon>Halobium</taxon>
    </lineage>
</organism>
<reference evidence="1 2" key="1">
    <citation type="journal article" date="2019" name="Int. J. Syst. Evol. Microbiol.">
        <title>The Global Catalogue of Microorganisms (GCM) 10K type strain sequencing project: providing services to taxonomists for standard genome sequencing and annotation.</title>
        <authorList>
            <consortium name="The Broad Institute Genomics Platform"/>
            <consortium name="The Broad Institute Genome Sequencing Center for Infectious Disease"/>
            <person name="Wu L."/>
            <person name="Ma J."/>
        </authorList>
    </citation>
    <scope>NUCLEOTIDE SEQUENCE [LARGE SCALE GENOMIC DNA]</scope>
    <source>
        <strain evidence="1 2">CGMCC 1.12553</strain>
    </source>
</reference>